<sequence length="550" mass="62302">MSDSNSNSNSNNNVSHEDMPSLSYFDHSSGKRVNTDIVLVEAIRSQYPNLDLVVAPQGRLNLLAYAGAGHAEATPLEDVVKDPVYGPGLKWRSYAPPAHRLDPSPGNMVERVIFGKYMYKWKDQEAILYVAEGRDGGSSYPNPTFHYILSNAEHKINELIKDATKWGSELHNEVWVFDGGYWQKSAELYNSVQKSTWESVILDEDMKKALIADVENFFDGRQTYQDLKVPWKRGVIYYGPPGNGKTISIKAMMHSLYQRGVQGDSRLAVPTLYVRTLSSFGGPEYSLSQIFGKARQEAPCYLVFEDLDSIVNDSVRSYFLNEVDGLKSNDGILMVGSTNHLDRLDPGIAKRPSRFDRKYYFPNPDYDQRVQYAKFWQGKLKDNKELDFPDELCDKIAEITPKFSFAYMQEAFVASLLAIAARGGKSVEEADREAERWSGPQDPMKSASGTLHANFARKLPFGDLSDPTSTSDPALDKLELWIEMKKQVKILREEMNEENSKTGWEMPSRPKVANPVFNPTQFRDELDAILHGGQERRPRHPISEFEQLYG</sequence>
<feature type="region of interest" description="Disordered" evidence="1">
    <location>
        <begin position="1"/>
        <end position="27"/>
    </location>
</feature>
<dbReference type="EMBL" id="JBHGVX010000004">
    <property type="protein sequence ID" value="KAL1796787.1"/>
    <property type="molecule type" value="Genomic_DNA"/>
</dbReference>
<feature type="compositionally biased region" description="Low complexity" evidence="1">
    <location>
        <begin position="1"/>
        <end position="14"/>
    </location>
</feature>
<dbReference type="Pfam" id="PF00004">
    <property type="entry name" value="AAA"/>
    <property type="match status" value="1"/>
</dbReference>
<reference evidence="3 4" key="1">
    <citation type="submission" date="2024-09" db="EMBL/GenBank/DDBJ databases">
        <title>T2T genomes of carrot and Alternaria dauci and their utility for understanding host-pathogen interaction during carrot leaf blight disease.</title>
        <authorList>
            <person name="Liu W."/>
            <person name="Xu S."/>
            <person name="Ou C."/>
            <person name="Liu X."/>
            <person name="Zhuang F."/>
            <person name="Deng X.W."/>
        </authorList>
    </citation>
    <scope>NUCLEOTIDE SEQUENCE [LARGE SCALE GENOMIC DNA]</scope>
    <source>
        <strain evidence="3 4">A2016</strain>
    </source>
</reference>
<evidence type="ECO:0000313" key="4">
    <source>
        <dbReference type="Proteomes" id="UP001578633"/>
    </source>
</evidence>
<dbReference type="InterPro" id="IPR027417">
    <property type="entry name" value="P-loop_NTPase"/>
</dbReference>
<dbReference type="CDD" id="cd19481">
    <property type="entry name" value="RecA-like_protease"/>
    <property type="match status" value="1"/>
</dbReference>
<accession>A0ABR3UKK9</accession>
<name>A0ABR3UKK9_9PLEO</name>
<dbReference type="Proteomes" id="UP001578633">
    <property type="component" value="Chromosome 4"/>
</dbReference>
<keyword evidence="4" id="KW-1185">Reference proteome</keyword>
<dbReference type="PANTHER" id="PTHR23077:SF132">
    <property type="entry name" value="ATP-DEPENDENT ZN PROTEASE"/>
    <property type="match status" value="1"/>
</dbReference>
<dbReference type="PANTHER" id="PTHR23077">
    <property type="entry name" value="AAA-FAMILY ATPASE"/>
    <property type="match status" value="1"/>
</dbReference>
<proteinExistence type="predicted"/>
<feature type="domain" description="ATPase AAA-type core" evidence="2">
    <location>
        <begin position="236"/>
        <end position="362"/>
    </location>
</feature>
<dbReference type="InterPro" id="IPR003959">
    <property type="entry name" value="ATPase_AAA_core"/>
</dbReference>
<dbReference type="Gene3D" id="3.40.50.300">
    <property type="entry name" value="P-loop containing nucleotide triphosphate hydrolases"/>
    <property type="match status" value="1"/>
</dbReference>
<evidence type="ECO:0000259" key="2">
    <source>
        <dbReference type="Pfam" id="PF00004"/>
    </source>
</evidence>
<dbReference type="SUPFAM" id="SSF52540">
    <property type="entry name" value="P-loop containing nucleoside triphosphate hydrolases"/>
    <property type="match status" value="1"/>
</dbReference>
<gene>
    <name evidence="3" type="ORF">ACET3X_005327</name>
</gene>
<dbReference type="InterPro" id="IPR050168">
    <property type="entry name" value="AAA_ATPase_domain"/>
</dbReference>
<protein>
    <recommendedName>
        <fullName evidence="2">ATPase AAA-type core domain-containing protein</fullName>
    </recommendedName>
</protein>
<comment type="caution">
    <text evidence="3">The sequence shown here is derived from an EMBL/GenBank/DDBJ whole genome shotgun (WGS) entry which is preliminary data.</text>
</comment>
<evidence type="ECO:0000313" key="3">
    <source>
        <dbReference type="EMBL" id="KAL1796787.1"/>
    </source>
</evidence>
<dbReference type="GeneID" id="96085649"/>
<dbReference type="RefSeq" id="XP_069307371.1">
    <property type="nucleotide sequence ID" value="XM_069451520.1"/>
</dbReference>
<evidence type="ECO:0000256" key="1">
    <source>
        <dbReference type="SAM" id="MobiDB-lite"/>
    </source>
</evidence>
<feature type="region of interest" description="Disordered" evidence="1">
    <location>
        <begin position="530"/>
        <end position="550"/>
    </location>
</feature>
<organism evidence="3 4">
    <name type="scientific">Alternaria dauci</name>
    <dbReference type="NCBI Taxonomy" id="48095"/>
    <lineage>
        <taxon>Eukaryota</taxon>
        <taxon>Fungi</taxon>
        <taxon>Dikarya</taxon>
        <taxon>Ascomycota</taxon>
        <taxon>Pezizomycotina</taxon>
        <taxon>Dothideomycetes</taxon>
        <taxon>Pleosporomycetidae</taxon>
        <taxon>Pleosporales</taxon>
        <taxon>Pleosporineae</taxon>
        <taxon>Pleosporaceae</taxon>
        <taxon>Alternaria</taxon>
        <taxon>Alternaria sect. Porri</taxon>
    </lineage>
</organism>